<evidence type="ECO:0000256" key="6">
    <source>
        <dbReference type="ARBA" id="ARBA00023136"/>
    </source>
</evidence>
<reference evidence="8 9" key="1">
    <citation type="submission" date="2022-02" db="EMBL/GenBank/DDBJ databases">
        <authorList>
            <person name="Zhuang L."/>
        </authorList>
    </citation>
    <scope>NUCLEOTIDE SEQUENCE [LARGE SCALE GENOMIC DNA]</scope>
    <source>
        <strain evidence="8 9">C32</strain>
    </source>
</reference>
<keyword evidence="2" id="KW-0813">Transport</keyword>
<accession>A0ABT2FUW6</accession>
<keyword evidence="9" id="KW-1185">Reference proteome</keyword>
<protein>
    <submittedName>
        <fullName evidence="8">Divalent metal cation transporter</fullName>
    </submittedName>
</protein>
<dbReference type="Pfam" id="PF01566">
    <property type="entry name" value="Nramp"/>
    <property type="match status" value="1"/>
</dbReference>
<sequence length="84" mass="9604">LVTRLLSVAPVLIFAIYYHGDEAKIENLLTFSQVFLSVALPFAVIPLVMYTSSKKLMGEFANRQWVKWCAWIATIILILLNIYL</sequence>
<keyword evidence="4" id="KW-0769">Symport</keyword>
<reference evidence="9" key="2">
    <citation type="submission" date="2023-07" db="EMBL/GenBank/DDBJ databases">
        <title>Shewanella mangrovi sp. nov., an acetaldehyde- degrading bacterium isolated from mangrove sediment.</title>
        <authorList>
            <person name="Liu Y."/>
        </authorList>
    </citation>
    <scope>NUCLEOTIDE SEQUENCE [LARGE SCALE GENOMIC DNA]</scope>
    <source>
        <strain evidence="9">C32</strain>
    </source>
</reference>
<evidence type="ECO:0000256" key="2">
    <source>
        <dbReference type="ARBA" id="ARBA00022448"/>
    </source>
</evidence>
<dbReference type="PANTHER" id="PTHR11706:SF33">
    <property type="entry name" value="NATURAL RESISTANCE-ASSOCIATED MACROPHAGE PROTEIN 2"/>
    <property type="match status" value="1"/>
</dbReference>
<evidence type="ECO:0000256" key="3">
    <source>
        <dbReference type="ARBA" id="ARBA00022692"/>
    </source>
</evidence>
<comment type="caution">
    <text evidence="8">The sequence shown here is derived from an EMBL/GenBank/DDBJ whole genome shotgun (WGS) entry which is preliminary data.</text>
</comment>
<organism evidence="8 9">
    <name type="scientific">Shewanella electrica</name>
    <dbReference type="NCBI Taxonomy" id="515560"/>
    <lineage>
        <taxon>Bacteria</taxon>
        <taxon>Pseudomonadati</taxon>
        <taxon>Pseudomonadota</taxon>
        <taxon>Gammaproteobacteria</taxon>
        <taxon>Alteromonadales</taxon>
        <taxon>Shewanellaceae</taxon>
        <taxon>Shewanella</taxon>
    </lineage>
</organism>
<feature type="non-terminal residue" evidence="8">
    <location>
        <position position="1"/>
    </location>
</feature>
<evidence type="ECO:0000256" key="4">
    <source>
        <dbReference type="ARBA" id="ARBA00022847"/>
    </source>
</evidence>
<name>A0ABT2FUW6_9GAMM</name>
<dbReference type="EMBL" id="JAKOGG010000522">
    <property type="protein sequence ID" value="MCS4558979.1"/>
    <property type="molecule type" value="Genomic_DNA"/>
</dbReference>
<evidence type="ECO:0000313" key="8">
    <source>
        <dbReference type="EMBL" id="MCS4558979.1"/>
    </source>
</evidence>
<keyword evidence="6 7" id="KW-0472">Membrane</keyword>
<evidence type="ECO:0000256" key="1">
    <source>
        <dbReference type="ARBA" id="ARBA00004141"/>
    </source>
</evidence>
<keyword evidence="3 7" id="KW-0812">Transmembrane</keyword>
<keyword evidence="5 7" id="KW-1133">Transmembrane helix</keyword>
<proteinExistence type="predicted"/>
<dbReference type="Proteomes" id="UP001201549">
    <property type="component" value="Unassembled WGS sequence"/>
</dbReference>
<feature type="transmembrane region" description="Helical" evidence="7">
    <location>
        <begin position="34"/>
        <end position="53"/>
    </location>
</feature>
<dbReference type="InterPro" id="IPR001046">
    <property type="entry name" value="NRAMP_fam"/>
</dbReference>
<evidence type="ECO:0000313" key="9">
    <source>
        <dbReference type="Proteomes" id="UP001201549"/>
    </source>
</evidence>
<feature type="transmembrane region" description="Helical" evidence="7">
    <location>
        <begin position="65"/>
        <end position="83"/>
    </location>
</feature>
<evidence type="ECO:0000256" key="7">
    <source>
        <dbReference type="SAM" id="Phobius"/>
    </source>
</evidence>
<gene>
    <name evidence="8" type="ORF">L9G74_21400</name>
</gene>
<comment type="subcellular location">
    <subcellularLocation>
        <location evidence="1">Membrane</location>
        <topology evidence="1">Multi-pass membrane protein</topology>
    </subcellularLocation>
</comment>
<dbReference type="RefSeq" id="WP_238898823.1">
    <property type="nucleotide sequence ID" value="NZ_JAKOGG010000522.1"/>
</dbReference>
<evidence type="ECO:0000256" key="5">
    <source>
        <dbReference type="ARBA" id="ARBA00022989"/>
    </source>
</evidence>
<feature type="non-terminal residue" evidence="8">
    <location>
        <position position="84"/>
    </location>
</feature>
<dbReference type="PANTHER" id="PTHR11706">
    <property type="entry name" value="SOLUTE CARRIER PROTEIN FAMILY 11 MEMBER"/>
    <property type="match status" value="1"/>
</dbReference>